<dbReference type="EMBL" id="CP003423">
    <property type="protein sequence ID" value="AFH42361.1"/>
    <property type="molecule type" value="Genomic_DNA"/>
</dbReference>
<reference evidence="1 2" key="2">
    <citation type="journal article" date="2014" name="Extremophiles">
        <title>Analysis of the complete genome of Fervidococcus fontis confirms the distinct phylogenetic position of the order Fervidicoccales and suggests its environmental function.</title>
        <authorList>
            <person name="Lebedinsky A.V."/>
            <person name="Mardanov A.V."/>
            <person name="Kublanov I.V."/>
            <person name="Gumerov V.M."/>
            <person name="Beletsky A.V."/>
            <person name="Perevalova A.A."/>
            <person name="Bidzhieva S.Kh."/>
            <person name="Bonch-Osmolovskaya E.A."/>
            <person name="Skryabin K.G."/>
            <person name="Ravin N.V."/>
        </authorList>
    </citation>
    <scope>NUCLEOTIDE SEQUENCE [LARGE SCALE GENOMIC DNA]</scope>
    <source>
        <strain evidence="2">DSM 19380 / VKM B-2539 / Kam940</strain>
    </source>
</reference>
<dbReference type="STRING" id="1163730.FFONT_0371"/>
<keyword evidence="2" id="KW-1185">Reference proteome</keyword>
<proteinExistence type="predicted"/>
<evidence type="ECO:0000313" key="2">
    <source>
        <dbReference type="Proteomes" id="UP000007391"/>
    </source>
</evidence>
<sequence>MNGQSLDVSEIENSMDVTVQKDVQLTAVGINIAHRSMSSV</sequence>
<name>I0A054_FERFK</name>
<dbReference type="InParanoid" id="I0A054"/>
<dbReference type="AlphaFoldDB" id="I0A054"/>
<protein>
    <submittedName>
        <fullName evidence="1">Uncharacterized protein</fullName>
    </submittedName>
</protein>
<dbReference type="KEGG" id="ffo:FFONT_0371"/>
<evidence type="ECO:0000313" key="1">
    <source>
        <dbReference type="EMBL" id="AFH42361.1"/>
    </source>
</evidence>
<reference evidence="2" key="1">
    <citation type="submission" date="2012-03" db="EMBL/GenBank/DDBJ databases">
        <title>Fervidicoccus fontis complete genome analysis confirms its distinct phylogenetic position and predicts its environmental function.</title>
        <authorList>
            <person name="Lebedinsky A.V."/>
            <person name="Mardanov A.V."/>
            <person name="Gumerov V.M."/>
            <person name="Beletsky A.V."/>
            <person name="Kublanov I.V."/>
            <person name="Perevalova A.A."/>
            <person name="Bonch-Osmolovskaya E.A."/>
            <person name="Ravin N.V."/>
            <person name="Skryabin K.G."/>
        </authorList>
    </citation>
    <scope>NUCLEOTIDE SEQUENCE [LARGE SCALE GENOMIC DNA]</scope>
    <source>
        <strain evidence="2">DSM 19380 / VKM B-2539 / Kam940</strain>
    </source>
</reference>
<dbReference type="Proteomes" id="UP000007391">
    <property type="component" value="Chromosome"/>
</dbReference>
<organism evidence="1 2">
    <name type="scientific">Fervidicoccus fontis (strain DSM 19380 / JCM 18336 / VKM B-2539 / Kam940)</name>
    <dbReference type="NCBI Taxonomy" id="1163730"/>
    <lineage>
        <taxon>Archaea</taxon>
        <taxon>Thermoproteota</taxon>
        <taxon>Thermoprotei</taxon>
        <taxon>Fervidicoccales</taxon>
        <taxon>Fervidicoccaceae</taxon>
        <taxon>Fervidicoccus</taxon>
    </lineage>
</organism>
<dbReference type="HOGENOM" id="CLU_3282694_0_0_2"/>
<gene>
    <name evidence="1" type="ordered locus">FFONT_0371</name>
</gene>
<accession>I0A054</accession>